<reference evidence="1 2" key="1">
    <citation type="submission" date="2019-07" db="EMBL/GenBank/DDBJ databases">
        <title>Full genome sequence of Humibacter sp. WJ7-1.</title>
        <authorList>
            <person name="Im W.-T."/>
        </authorList>
    </citation>
    <scope>NUCLEOTIDE SEQUENCE [LARGE SCALE GENOMIC DNA]</scope>
    <source>
        <strain evidence="1 2">WJ7-1</strain>
    </source>
</reference>
<dbReference type="KEGG" id="huw:FPZ11_01140"/>
<dbReference type="EMBL" id="CP042305">
    <property type="protein sequence ID" value="QDZ13589.1"/>
    <property type="molecule type" value="Genomic_DNA"/>
</dbReference>
<accession>A0A5B8M0X2</accession>
<gene>
    <name evidence="1" type="ORF">FPZ11_01140</name>
</gene>
<dbReference type="RefSeq" id="WP_146317659.1">
    <property type="nucleotide sequence ID" value="NZ_CP042305.1"/>
</dbReference>
<dbReference type="OrthoDB" id="5123240at2"/>
<dbReference type="AlphaFoldDB" id="A0A5B8M0X2"/>
<sequence length="150" mass="17328">MTSRKATDLRERTCERDDDLRDVLRFLLKRANMRQMWLIFLDDENRIGDPLMPMDGYPDDPEELVTTDDLGELTHGRLLMHRAGMLRELTGNAAIVLVWERTGRDAVDEETRHWAGAMAEAAHDLGVPLRAQFLLHDSGIRQLQVDDYVR</sequence>
<keyword evidence="2" id="KW-1185">Reference proteome</keyword>
<dbReference type="Proteomes" id="UP000320216">
    <property type="component" value="Chromosome"/>
</dbReference>
<protein>
    <submittedName>
        <fullName evidence="1">Uncharacterized protein</fullName>
    </submittedName>
</protein>
<evidence type="ECO:0000313" key="2">
    <source>
        <dbReference type="Proteomes" id="UP000320216"/>
    </source>
</evidence>
<evidence type="ECO:0000313" key="1">
    <source>
        <dbReference type="EMBL" id="QDZ13589.1"/>
    </source>
</evidence>
<organism evidence="1 2">
    <name type="scientific">Humibacter ginsenosidimutans</name>
    <dbReference type="NCBI Taxonomy" id="2599293"/>
    <lineage>
        <taxon>Bacteria</taxon>
        <taxon>Bacillati</taxon>
        <taxon>Actinomycetota</taxon>
        <taxon>Actinomycetes</taxon>
        <taxon>Micrococcales</taxon>
        <taxon>Microbacteriaceae</taxon>
        <taxon>Humibacter</taxon>
    </lineage>
</organism>
<proteinExistence type="predicted"/>
<name>A0A5B8M0X2_9MICO</name>